<keyword evidence="3" id="KW-1185">Reference proteome</keyword>
<evidence type="ECO:0000313" key="2">
    <source>
        <dbReference type="EMBL" id="GAD51725.1"/>
    </source>
</evidence>
<dbReference type="OrthoDB" id="252760at2157"/>
<dbReference type="AlphaFoldDB" id="U2YRV2"/>
<protein>
    <submittedName>
        <fullName evidence="2">Hypotheical conserved protein</fullName>
    </submittedName>
</protein>
<reference evidence="2 3" key="1">
    <citation type="submission" date="2013-09" db="EMBL/GenBank/DDBJ databases">
        <title>Whole genome sequencing of Halarchaeum acidiphilum strain MH1-52-1.</title>
        <authorList>
            <person name="Shimane Y."/>
            <person name="Minegishi H."/>
            <person name="Nishi S."/>
            <person name="Echigo A."/>
            <person name="Shuto A."/>
            <person name="Konishi M."/>
            <person name="Ito T."/>
            <person name="Ohkuma M."/>
            <person name="Ohta Y."/>
            <person name="Nagano Y."/>
            <person name="Tsubouchi T."/>
            <person name="Mori K."/>
            <person name="Usui K."/>
            <person name="Kamekura M."/>
            <person name="Usami R."/>
            <person name="Takaki Y."/>
            <person name="Hatada Y."/>
        </authorList>
    </citation>
    <scope>NUCLEOTIDE SEQUENCE [LARGE SCALE GENOMIC DNA]</scope>
    <source>
        <strain evidence="2 3">JCM 16109</strain>
    </source>
</reference>
<dbReference type="EMBL" id="BATA01000007">
    <property type="protein sequence ID" value="GAD51725.1"/>
    <property type="molecule type" value="Genomic_DNA"/>
</dbReference>
<comment type="caution">
    <text evidence="2">The sequence shown here is derived from an EMBL/GenBank/DDBJ whole genome shotgun (WGS) entry which is preliminary data.</text>
</comment>
<sequence>MGAADTDSAAFSRELATLKRRGCTVLVVDDPGRGTSAACERLLGGDDLDRRHVFLTTAAPVDDLLARRSADPHGRDPATLGVVDATSATPTRSAVADTSASASVSADPSPRDPDWYDAVDDLDDLGELFALVEKHVQRVADGDTDPGEFRLCLDSIDPFFDAVEEESLFRFLHLLTSTVRDVHGMGHVHTTGDPESDPVTTLEPLFDATVYVDAGTDRVRQRWVLPDAGIETDWFPLD</sequence>
<feature type="region of interest" description="Disordered" evidence="1">
    <location>
        <begin position="66"/>
        <end position="114"/>
    </location>
</feature>
<feature type="compositionally biased region" description="Basic and acidic residues" evidence="1">
    <location>
        <begin position="66"/>
        <end position="76"/>
    </location>
</feature>
<dbReference type="InterPro" id="IPR055927">
    <property type="entry name" value="DUF7504"/>
</dbReference>
<dbReference type="Pfam" id="PF24336">
    <property type="entry name" value="DUF7504"/>
    <property type="match status" value="1"/>
</dbReference>
<name>U2YRV2_9EURY</name>
<evidence type="ECO:0000313" key="3">
    <source>
        <dbReference type="Proteomes" id="UP000016986"/>
    </source>
</evidence>
<evidence type="ECO:0000256" key="1">
    <source>
        <dbReference type="SAM" id="MobiDB-lite"/>
    </source>
</evidence>
<feature type="compositionally biased region" description="Low complexity" evidence="1">
    <location>
        <begin position="91"/>
        <end position="108"/>
    </location>
</feature>
<dbReference type="RefSeq" id="WP_021779702.1">
    <property type="nucleotide sequence ID" value="NZ_BATA01000007.1"/>
</dbReference>
<dbReference type="Proteomes" id="UP000016986">
    <property type="component" value="Unassembled WGS sequence"/>
</dbReference>
<proteinExistence type="predicted"/>
<gene>
    <name evidence="2" type="ORF">MBEHAL_0485</name>
</gene>
<accession>U2YRV2</accession>
<organism evidence="2 3">
    <name type="scientific">Halarchaeum acidiphilum MH1-52-1</name>
    <dbReference type="NCBI Taxonomy" id="1261545"/>
    <lineage>
        <taxon>Archaea</taxon>
        <taxon>Methanobacteriati</taxon>
        <taxon>Methanobacteriota</taxon>
        <taxon>Stenosarchaea group</taxon>
        <taxon>Halobacteria</taxon>
        <taxon>Halobacteriales</taxon>
        <taxon>Halobacteriaceae</taxon>
    </lineage>
</organism>
<dbReference type="eggNOG" id="arCOG02452">
    <property type="taxonomic scope" value="Archaea"/>
</dbReference>